<evidence type="ECO:0000313" key="3">
    <source>
        <dbReference type="Proteomes" id="UP000708208"/>
    </source>
</evidence>
<dbReference type="AlphaFoldDB" id="A0A8J2KG87"/>
<dbReference type="OrthoDB" id="6767342at2759"/>
<dbReference type="EMBL" id="CAJVCH010271867">
    <property type="protein sequence ID" value="CAG7734574.1"/>
    <property type="molecule type" value="Genomic_DNA"/>
</dbReference>
<comment type="caution">
    <text evidence="2">The sequence shown here is derived from an EMBL/GenBank/DDBJ whole genome shotgun (WGS) entry which is preliminary data.</text>
</comment>
<name>A0A8J2KG87_9HEXA</name>
<evidence type="ECO:0000313" key="2">
    <source>
        <dbReference type="EMBL" id="CAG7734574.1"/>
    </source>
</evidence>
<accession>A0A8J2KG87</accession>
<evidence type="ECO:0000256" key="1">
    <source>
        <dbReference type="SAM" id="MobiDB-lite"/>
    </source>
</evidence>
<organism evidence="2 3">
    <name type="scientific">Allacma fusca</name>
    <dbReference type="NCBI Taxonomy" id="39272"/>
    <lineage>
        <taxon>Eukaryota</taxon>
        <taxon>Metazoa</taxon>
        <taxon>Ecdysozoa</taxon>
        <taxon>Arthropoda</taxon>
        <taxon>Hexapoda</taxon>
        <taxon>Collembola</taxon>
        <taxon>Symphypleona</taxon>
        <taxon>Sminthuridae</taxon>
        <taxon>Allacma</taxon>
    </lineage>
</organism>
<feature type="region of interest" description="Disordered" evidence="1">
    <location>
        <begin position="204"/>
        <end position="223"/>
    </location>
</feature>
<gene>
    <name evidence="2" type="ORF">AFUS01_LOCUS22956</name>
</gene>
<reference evidence="2" key="1">
    <citation type="submission" date="2021-06" db="EMBL/GenBank/DDBJ databases">
        <authorList>
            <person name="Hodson N. C."/>
            <person name="Mongue J. A."/>
            <person name="Jaron S. K."/>
        </authorList>
    </citation>
    <scope>NUCLEOTIDE SEQUENCE</scope>
</reference>
<sequence length="350" mass="39882">MEKIAAEGSGAMAGAGIEEIRKSRRKQALEPEYPYLNSPSRRKNAVGEDVLNNKYENDCEDDESVSMVSGVSRRSKGSNYSTASSRNQVMKKQLKVELNSFKRISEMENTVALEKLAREKEIEKRRVEMEKLIIEEESDEDLQNLDAVDGAEVPEQMNTNNNKNVVQWLDKDAGWGPPASDVKCQLLQTNISDQSRWFTGPKFMREPEKNWPEEPSTQPPEVLEEEVKKRTVCIVTTVTKFELPDPEQCSSWIKIIRITAWVVRFVKNFVKNSKKMSLQRGKLLVNELQQAEQLWWKAVQQEHFPLEMSRLVTGSAIDSSSKLIALCPYLDNDGVMRVQGRAERAEVLGT</sequence>
<feature type="region of interest" description="Disordered" evidence="1">
    <location>
        <begin position="23"/>
        <end position="86"/>
    </location>
</feature>
<proteinExistence type="predicted"/>
<keyword evidence="3" id="KW-1185">Reference proteome</keyword>
<protein>
    <submittedName>
        <fullName evidence="2">Uncharacterized protein</fullName>
    </submittedName>
</protein>
<feature type="non-terminal residue" evidence="2">
    <location>
        <position position="1"/>
    </location>
</feature>
<dbReference type="Proteomes" id="UP000708208">
    <property type="component" value="Unassembled WGS sequence"/>
</dbReference>